<organism evidence="1 2">
    <name type="scientific">Caerostris extrusa</name>
    <name type="common">Bark spider</name>
    <name type="synonym">Caerostris bankana</name>
    <dbReference type="NCBI Taxonomy" id="172846"/>
    <lineage>
        <taxon>Eukaryota</taxon>
        <taxon>Metazoa</taxon>
        <taxon>Ecdysozoa</taxon>
        <taxon>Arthropoda</taxon>
        <taxon>Chelicerata</taxon>
        <taxon>Arachnida</taxon>
        <taxon>Araneae</taxon>
        <taxon>Araneomorphae</taxon>
        <taxon>Entelegynae</taxon>
        <taxon>Araneoidea</taxon>
        <taxon>Araneidae</taxon>
        <taxon>Caerostris</taxon>
    </lineage>
</organism>
<proteinExistence type="predicted"/>
<evidence type="ECO:0000313" key="2">
    <source>
        <dbReference type="Proteomes" id="UP001054945"/>
    </source>
</evidence>
<sequence>MIQNTANQDEFIQKNAILCKRHPCKLEIYRIHVKSNTISSLAKKIRHGERSKINLVVSVISLSERNNGTAEQLVRQKTKSPEVLRRRGRIVNCVFPERWTSREYLGFAMA</sequence>
<comment type="caution">
    <text evidence="1">The sequence shown here is derived from an EMBL/GenBank/DDBJ whole genome shotgun (WGS) entry which is preliminary data.</text>
</comment>
<evidence type="ECO:0000313" key="1">
    <source>
        <dbReference type="EMBL" id="GIZ04812.1"/>
    </source>
</evidence>
<name>A0AAV4YC69_CAEEX</name>
<dbReference type="Proteomes" id="UP001054945">
    <property type="component" value="Unassembled WGS sequence"/>
</dbReference>
<gene>
    <name evidence="1" type="ORF">CEXT_741941</name>
</gene>
<dbReference type="AlphaFoldDB" id="A0AAV4YC69"/>
<accession>A0AAV4YC69</accession>
<protein>
    <submittedName>
        <fullName evidence="1">Uncharacterized protein</fullName>
    </submittedName>
</protein>
<keyword evidence="2" id="KW-1185">Reference proteome</keyword>
<dbReference type="EMBL" id="BPLR01019147">
    <property type="protein sequence ID" value="GIZ04812.1"/>
    <property type="molecule type" value="Genomic_DNA"/>
</dbReference>
<reference evidence="1 2" key="1">
    <citation type="submission" date="2021-06" db="EMBL/GenBank/DDBJ databases">
        <title>Caerostris extrusa draft genome.</title>
        <authorList>
            <person name="Kono N."/>
            <person name="Arakawa K."/>
        </authorList>
    </citation>
    <scope>NUCLEOTIDE SEQUENCE [LARGE SCALE GENOMIC DNA]</scope>
</reference>